<name>A0A0E9WYG4_ANGAN</name>
<evidence type="ECO:0000313" key="1">
    <source>
        <dbReference type="EMBL" id="JAH95379.1"/>
    </source>
</evidence>
<reference evidence="1" key="1">
    <citation type="submission" date="2014-11" db="EMBL/GenBank/DDBJ databases">
        <authorList>
            <person name="Amaro Gonzalez C."/>
        </authorList>
    </citation>
    <scope>NUCLEOTIDE SEQUENCE</scope>
</reference>
<proteinExistence type="predicted"/>
<reference evidence="1" key="2">
    <citation type="journal article" date="2015" name="Fish Shellfish Immunol.">
        <title>Early steps in the European eel (Anguilla anguilla)-Vibrio vulnificus interaction in the gills: Role of the RtxA13 toxin.</title>
        <authorList>
            <person name="Callol A."/>
            <person name="Pajuelo D."/>
            <person name="Ebbesson L."/>
            <person name="Teles M."/>
            <person name="MacKenzie S."/>
            <person name="Amaro C."/>
        </authorList>
    </citation>
    <scope>NUCLEOTIDE SEQUENCE</scope>
</reference>
<organism evidence="1">
    <name type="scientific">Anguilla anguilla</name>
    <name type="common">European freshwater eel</name>
    <name type="synonym">Muraena anguilla</name>
    <dbReference type="NCBI Taxonomy" id="7936"/>
    <lineage>
        <taxon>Eukaryota</taxon>
        <taxon>Metazoa</taxon>
        <taxon>Chordata</taxon>
        <taxon>Craniata</taxon>
        <taxon>Vertebrata</taxon>
        <taxon>Euteleostomi</taxon>
        <taxon>Actinopterygii</taxon>
        <taxon>Neopterygii</taxon>
        <taxon>Teleostei</taxon>
        <taxon>Anguilliformes</taxon>
        <taxon>Anguillidae</taxon>
        <taxon>Anguilla</taxon>
    </lineage>
</organism>
<dbReference type="AlphaFoldDB" id="A0A0E9WYG4"/>
<protein>
    <submittedName>
        <fullName evidence="1">Uncharacterized protein</fullName>
    </submittedName>
</protein>
<dbReference type="EMBL" id="GBXM01013198">
    <property type="protein sequence ID" value="JAH95379.1"/>
    <property type="molecule type" value="Transcribed_RNA"/>
</dbReference>
<sequence>MSTSSFNKTKGRQIRSQTELNNHLVFLKSSRLPPLFLLDHPSILPLSLPPSSSRGVSSFSGPWRWEGKATRVILKLYESTPYAQQCEDTSERWENVCVTM</sequence>
<accession>A0A0E9WYG4</accession>